<dbReference type="SUPFAM" id="SSF53633">
    <property type="entry name" value="Carbamate kinase-like"/>
    <property type="match status" value="1"/>
</dbReference>
<dbReference type="Gene3D" id="3.40.1160.10">
    <property type="entry name" value="Acetylglutamate kinase-like"/>
    <property type="match status" value="1"/>
</dbReference>
<evidence type="ECO:0000256" key="3">
    <source>
        <dbReference type="ARBA" id="ARBA00022777"/>
    </source>
</evidence>
<dbReference type="AlphaFoldDB" id="A0AAD8YE67"/>
<feature type="domain" description="Aspartate/glutamate/uridylate kinase" evidence="5">
    <location>
        <begin position="24"/>
        <end position="302"/>
    </location>
</feature>
<protein>
    <recommendedName>
        <fullName evidence="4">Carbamate kinase</fullName>
    </recommendedName>
</protein>
<dbReference type="PRINTS" id="PR01469">
    <property type="entry name" value="CARBMTKINASE"/>
</dbReference>
<dbReference type="Pfam" id="PF00696">
    <property type="entry name" value="AA_kinase"/>
    <property type="match status" value="1"/>
</dbReference>
<accession>A0AAD8YE67</accession>
<keyword evidence="2 4" id="KW-0808">Transferase</keyword>
<name>A0AAD8YE67_9STRA</name>
<dbReference type="PANTHER" id="PTHR30409:SF1">
    <property type="entry name" value="CARBAMATE KINASE-RELATED"/>
    <property type="match status" value="1"/>
</dbReference>
<reference evidence="6" key="1">
    <citation type="submission" date="2023-06" db="EMBL/GenBank/DDBJ databases">
        <title>Survivors Of The Sea: Transcriptome response of Skeletonema marinoi to long-term dormancy.</title>
        <authorList>
            <person name="Pinder M.I.M."/>
            <person name="Kourtchenko O."/>
            <person name="Robertson E.K."/>
            <person name="Larsson T."/>
            <person name="Maumus F."/>
            <person name="Osuna-Cruz C.M."/>
            <person name="Vancaester E."/>
            <person name="Stenow R."/>
            <person name="Vandepoele K."/>
            <person name="Ploug H."/>
            <person name="Bruchert V."/>
            <person name="Godhe A."/>
            <person name="Topel M."/>
        </authorList>
    </citation>
    <scope>NUCLEOTIDE SEQUENCE</scope>
    <source>
        <strain evidence="6">R05AC</strain>
    </source>
</reference>
<dbReference type="PANTHER" id="PTHR30409">
    <property type="entry name" value="CARBAMATE KINASE"/>
    <property type="match status" value="1"/>
</dbReference>
<evidence type="ECO:0000256" key="2">
    <source>
        <dbReference type="ARBA" id="ARBA00022679"/>
    </source>
</evidence>
<dbReference type="InterPro" id="IPR036393">
    <property type="entry name" value="AceGlu_kinase-like_sf"/>
</dbReference>
<gene>
    <name evidence="6" type="ORF">QTG54_005075</name>
</gene>
<evidence type="ECO:0000313" key="6">
    <source>
        <dbReference type="EMBL" id="KAK1744542.1"/>
    </source>
</evidence>
<evidence type="ECO:0000256" key="4">
    <source>
        <dbReference type="PIRNR" id="PIRNR000723"/>
    </source>
</evidence>
<dbReference type="GO" id="GO:0019546">
    <property type="term" value="P:L-arginine deiminase pathway"/>
    <property type="evidence" value="ECO:0007669"/>
    <property type="project" value="TreeGrafter"/>
</dbReference>
<dbReference type="FunFam" id="3.40.1160.10:FF:000007">
    <property type="entry name" value="Carbamate kinase"/>
    <property type="match status" value="1"/>
</dbReference>
<comment type="caution">
    <text evidence="6">The sequence shown here is derived from an EMBL/GenBank/DDBJ whole genome shotgun (WGS) entry which is preliminary data.</text>
</comment>
<dbReference type="PIRSF" id="PIRSF000723">
    <property type="entry name" value="Carbamate_kin"/>
    <property type="match status" value="1"/>
</dbReference>
<keyword evidence="3 4" id="KW-0418">Kinase</keyword>
<proteinExistence type="inferred from homology"/>
<evidence type="ECO:0000313" key="7">
    <source>
        <dbReference type="Proteomes" id="UP001224775"/>
    </source>
</evidence>
<sequence length="340" mass="36610">MNYVAWSMLSSSASKPKNNEKQHIVVALGGNALLKRGEPLTVDIQRQNIRYGISSLSAVLRSNTVTFVHGNGPQVGLLALEGAAYQKQTGAIPMQLDVLDAETEGSIGYMLEQEIDSALGDEGCKRGVITMLSQIIVSPNDEAFNNPTKFIGPVYSLEEANKLGKPVKQDGQFYRQVVPSPQPIQLIDQQLTALKLLTKNDVIVICGGGGGIPVIFDPVSRRLTGIEAVIDKDRAACMLGKTLGADGLMILTDVEGVAVNKDKPDEKWIKSASPAAILELADNFPAGSMGPKVSSAIDFVQTQRDRWCRIGSLKDATSMLEGKAGTKLTNEHGTDHLEYY</sequence>
<dbReference type="GO" id="GO:0008804">
    <property type="term" value="F:carbamate kinase activity"/>
    <property type="evidence" value="ECO:0007669"/>
    <property type="project" value="InterPro"/>
</dbReference>
<dbReference type="InterPro" id="IPR003964">
    <property type="entry name" value="Carb_kinase"/>
</dbReference>
<dbReference type="InterPro" id="IPR001048">
    <property type="entry name" value="Asp/Glu/Uridylate_kinase"/>
</dbReference>
<evidence type="ECO:0000256" key="1">
    <source>
        <dbReference type="ARBA" id="ARBA00011066"/>
    </source>
</evidence>
<dbReference type="Proteomes" id="UP001224775">
    <property type="component" value="Unassembled WGS sequence"/>
</dbReference>
<organism evidence="6 7">
    <name type="scientific">Skeletonema marinoi</name>
    <dbReference type="NCBI Taxonomy" id="267567"/>
    <lineage>
        <taxon>Eukaryota</taxon>
        <taxon>Sar</taxon>
        <taxon>Stramenopiles</taxon>
        <taxon>Ochrophyta</taxon>
        <taxon>Bacillariophyta</taxon>
        <taxon>Coscinodiscophyceae</taxon>
        <taxon>Thalassiosirophycidae</taxon>
        <taxon>Thalassiosirales</taxon>
        <taxon>Skeletonemataceae</taxon>
        <taxon>Skeletonema</taxon>
        <taxon>Skeletonema marinoi-dohrnii complex</taxon>
    </lineage>
</organism>
<comment type="similarity">
    <text evidence="1 4">Belongs to the carbamate kinase family.</text>
</comment>
<keyword evidence="7" id="KW-1185">Reference proteome</keyword>
<dbReference type="GO" id="GO:0005829">
    <property type="term" value="C:cytosol"/>
    <property type="evidence" value="ECO:0007669"/>
    <property type="project" value="TreeGrafter"/>
</dbReference>
<evidence type="ECO:0000259" key="5">
    <source>
        <dbReference type="Pfam" id="PF00696"/>
    </source>
</evidence>
<dbReference type="EMBL" id="JATAAI010000007">
    <property type="protein sequence ID" value="KAK1744542.1"/>
    <property type="molecule type" value="Genomic_DNA"/>
</dbReference>
<dbReference type="CDD" id="cd04235">
    <property type="entry name" value="AAK_CK"/>
    <property type="match status" value="1"/>
</dbReference>